<dbReference type="EMBL" id="AP021861">
    <property type="protein sequence ID" value="BBO31521.1"/>
    <property type="molecule type" value="Genomic_DNA"/>
</dbReference>
<name>A0A5K7X9U5_9BACT</name>
<gene>
    <name evidence="2" type="ORF">PLANPX_1133</name>
</gene>
<keyword evidence="3" id="KW-1185">Reference proteome</keyword>
<dbReference type="KEGG" id="lpav:PLANPX_1133"/>
<dbReference type="AlphaFoldDB" id="A0A5K7X9U5"/>
<accession>A0A5K7X9U5</accession>
<protein>
    <submittedName>
        <fullName evidence="2">ProX</fullName>
    </submittedName>
</protein>
<sequence length="303" mass="32259">MIRRFFVLLALPGLTLLGMSGCSKQPALDPAVVAKHRTALLLEEEPDGAQTVLEVREAMFGAPADTGVPHDHDGDGVADHAPEDHPADDHDHDGDGKADHAAEDHDHEHAEGEAAHDHDADGHADHAAEDHDHADHDHDGDGKADHAAEEHDHADHDHGDHDHAAHDHAHDAKKPLVEELDVVLVGSVGGVPNPSDQSMPDFPFAKNQAIFFLVDPEVAAEAEEHAHTHAPGEECAFCAAHAGDSAHAIAVVQFPGENGKPLAVDARDLFELKEKEMVVVKGKAKATPNGMITVDATGVYVRR</sequence>
<dbReference type="Proteomes" id="UP000326837">
    <property type="component" value="Chromosome"/>
</dbReference>
<dbReference type="PROSITE" id="PS51257">
    <property type="entry name" value="PROKAR_LIPOPROTEIN"/>
    <property type="match status" value="1"/>
</dbReference>
<proteinExistence type="predicted"/>
<feature type="region of interest" description="Disordered" evidence="1">
    <location>
        <begin position="63"/>
        <end position="170"/>
    </location>
</feature>
<evidence type="ECO:0000313" key="2">
    <source>
        <dbReference type="EMBL" id="BBO31521.1"/>
    </source>
</evidence>
<feature type="compositionally biased region" description="Basic and acidic residues" evidence="1">
    <location>
        <begin position="68"/>
        <end position="170"/>
    </location>
</feature>
<reference evidence="3" key="1">
    <citation type="submission" date="2019-10" db="EMBL/GenBank/DDBJ databases">
        <title>Lacipirellula parvula gen. nov., sp. nov., representing a lineage of planctomycetes widespread in freshwater anoxic habitats, and description of the family Lacipirellulaceae.</title>
        <authorList>
            <person name="Dedysh S.N."/>
            <person name="Kulichevskaya I.S."/>
            <person name="Beletsky A.V."/>
            <person name="Rakitin A.L."/>
            <person name="Mardanov A.V."/>
            <person name="Ivanova A.A."/>
            <person name="Saltykova V.X."/>
            <person name="Rijpstra W.I.C."/>
            <person name="Sinninghe Damste J.S."/>
            <person name="Ravin N.V."/>
        </authorList>
    </citation>
    <scope>NUCLEOTIDE SEQUENCE [LARGE SCALE GENOMIC DNA]</scope>
    <source>
        <strain evidence="3">PX69</strain>
    </source>
</reference>
<evidence type="ECO:0000256" key="1">
    <source>
        <dbReference type="SAM" id="MobiDB-lite"/>
    </source>
</evidence>
<dbReference type="RefSeq" id="WP_152097656.1">
    <property type="nucleotide sequence ID" value="NZ_AP021861.1"/>
</dbReference>
<evidence type="ECO:0000313" key="3">
    <source>
        <dbReference type="Proteomes" id="UP000326837"/>
    </source>
</evidence>
<organism evidence="2 3">
    <name type="scientific">Lacipirellula parvula</name>
    <dbReference type="NCBI Taxonomy" id="2650471"/>
    <lineage>
        <taxon>Bacteria</taxon>
        <taxon>Pseudomonadati</taxon>
        <taxon>Planctomycetota</taxon>
        <taxon>Planctomycetia</taxon>
        <taxon>Pirellulales</taxon>
        <taxon>Lacipirellulaceae</taxon>
        <taxon>Lacipirellula</taxon>
    </lineage>
</organism>